<evidence type="ECO:0000259" key="2">
    <source>
        <dbReference type="Pfam" id="PF07713"/>
    </source>
</evidence>
<feature type="compositionally biased region" description="Basic and acidic residues" evidence="1">
    <location>
        <begin position="31"/>
        <end position="49"/>
    </location>
</feature>
<organism evidence="3 4">
    <name type="scientific">Protomyces lactucae-debilis</name>
    <dbReference type="NCBI Taxonomy" id="2754530"/>
    <lineage>
        <taxon>Eukaryota</taxon>
        <taxon>Fungi</taxon>
        <taxon>Dikarya</taxon>
        <taxon>Ascomycota</taxon>
        <taxon>Taphrinomycotina</taxon>
        <taxon>Taphrinomycetes</taxon>
        <taxon>Taphrinales</taxon>
        <taxon>Protomycetaceae</taxon>
        <taxon>Protomyces</taxon>
    </lineage>
</organism>
<evidence type="ECO:0000256" key="1">
    <source>
        <dbReference type="SAM" id="MobiDB-lite"/>
    </source>
</evidence>
<proteinExistence type="predicted"/>
<dbReference type="PANTHER" id="PTHR13384">
    <property type="entry name" value="G PATCH DOMAIN-CONTAINING PROTEIN 1"/>
    <property type="match status" value="1"/>
</dbReference>
<reference evidence="3 4" key="1">
    <citation type="submission" date="2016-07" db="EMBL/GenBank/DDBJ databases">
        <title>Pervasive Adenine N6-methylation of Active Genes in Fungi.</title>
        <authorList>
            <consortium name="DOE Joint Genome Institute"/>
            <person name="Mondo S.J."/>
            <person name="Dannebaum R.O."/>
            <person name="Kuo R.C."/>
            <person name="Labutti K."/>
            <person name="Haridas S."/>
            <person name="Kuo A."/>
            <person name="Salamov A."/>
            <person name="Ahrendt S.R."/>
            <person name="Lipzen A."/>
            <person name="Sullivan W."/>
            <person name="Andreopoulos W.B."/>
            <person name="Clum A."/>
            <person name="Lindquist E."/>
            <person name="Daum C."/>
            <person name="Ramamoorthy G.K."/>
            <person name="Gryganskyi A."/>
            <person name="Culley D."/>
            <person name="Magnuson J.K."/>
            <person name="James T.Y."/>
            <person name="O'Malley M.A."/>
            <person name="Stajich J.E."/>
            <person name="Spatafora J.W."/>
            <person name="Visel A."/>
            <person name="Grigoriev I.V."/>
        </authorList>
    </citation>
    <scope>NUCLEOTIDE SEQUENCE [LARGE SCALE GENOMIC DNA]</scope>
    <source>
        <strain evidence="3 4">12-1054</strain>
    </source>
</reference>
<dbReference type="Pfam" id="PF07713">
    <property type="entry name" value="DUF1604"/>
    <property type="match status" value="1"/>
</dbReference>
<sequence>MSDWRSHDAAQDFSQKRKRELESGKAVSYGHRFDPSKHEREQEVHDEHGRRRLHGAFTGGFSAGYFGTVGSKEGWAPTSFVSSRTKRATAKSNVMDFMDAEDIADLEETMEFKAARDANKLKDDTERQQVLHSYEEKAGDAPANDPPPALKKPSRSGGMATVSLLLEEDDEQDAFDIGPKISYDKTLAKQKKVKLKSAANVQHTFKSSKEAQAKAAKRQALLQDLDGAAVVQEKTEQLAPVEDKLRPAAISRPRTFAPANEAASATLEDNIPPWRRKASAQPADSSQQTGPALDTSLAAGALKSTFDPYAQDAAKSKRYRTYLSREASEPSPLHINVSNLDSGVFTTELAEFQRAALMFGSSSGAMAKRFTSSTGQVAPEDIQVHVANEDQVEAAKLGLFGHRTRVVEPWFPTRLLCKRFGLTDPHPEGKAVPRIDMENRTNDHEQHRAQIETLMQTEVLSSSSTTGK</sequence>
<gene>
    <name evidence="3" type="ORF">BCR37DRAFT_390846</name>
</gene>
<evidence type="ECO:0000313" key="3">
    <source>
        <dbReference type="EMBL" id="ORY87143.1"/>
    </source>
</evidence>
<dbReference type="STRING" id="56484.A0A1Y2FT21"/>
<name>A0A1Y2FT21_PROLT</name>
<dbReference type="PANTHER" id="PTHR13384:SF19">
    <property type="entry name" value="G PATCH DOMAIN-CONTAINING PROTEIN 1"/>
    <property type="match status" value="1"/>
</dbReference>
<feature type="region of interest" description="Disordered" evidence="1">
    <location>
        <begin position="135"/>
        <end position="157"/>
    </location>
</feature>
<dbReference type="RefSeq" id="XP_040727999.1">
    <property type="nucleotide sequence ID" value="XM_040870922.1"/>
</dbReference>
<keyword evidence="4" id="KW-1185">Reference proteome</keyword>
<protein>
    <recommendedName>
        <fullName evidence="2">G patch domain-containing protein</fullName>
    </recommendedName>
</protein>
<dbReference type="GeneID" id="63787521"/>
<dbReference type="AlphaFoldDB" id="A0A1Y2FT21"/>
<dbReference type="Proteomes" id="UP000193685">
    <property type="component" value="Unassembled WGS sequence"/>
</dbReference>
<comment type="caution">
    <text evidence="3">The sequence shown here is derived from an EMBL/GenBank/DDBJ whole genome shotgun (WGS) entry which is preliminary data.</text>
</comment>
<dbReference type="OrthoDB" id="20507at2759"/>
<dbReference type="Pfam" id="PF26093">
    <property type="entry name" value="HTH_TGH"/>
    <property type="match status" value="1"/>
</dbReference>
<dbReference type="GO" id="GO:0003723">
    <property type="term" value="F:RNA binding"/>
    <property type="evidence" value="ECO:0007669"/>
    <property type="project" value="TreeGrafter"/>
</dbReference>
<accession>A0A1Y2FT21</accession>
<feature type="compositionally biased region" description="Basic and acidic residues" evidence="1">
    <location>
        <begin position="1"/>
        <end position="10"/>
    </location>
</feature>
<dbReference type="GO" id="GO:0006397">
    <property type="term" value="P:mRNA processing"/>
    <property type="evidence" value="ECO:0007669"/>
    <property type="project" value="InterPro"/>
</dbReference>
<dbReference type="GO" id="GO:0005634">
    <property type="term" value="C:nucleus"/>
    <property type="evidence" value="ECO:0007669"/>
    <property type="project" value="TreeGrafter"/>
</dbReference>
<feature type="region of interest" description="Disordered" evidence="1">
    <location>
        <begin position="1"/>
        <end position="51"/>
    </location>
</feature>
<dbReference type="InterPro" id="IPR011666">
    <property type="entry name" value="DUF1604"/>
</dbReference>
<dbReference type="EMBL" id="MCFI01000002">
    <property type="protein sequence ID" value="ORY87143.1"/>
    <property type="molecule type" value="Genomic_DNA"/>
</dbReference>
<feature type="domain" description="G patch" evidence="2">
    <location>
        <begin position="39"/>
        <end position="115"/>
    </location>
</feature>
<feature type="region of interest" description="Disordered" evidence="1">
    <location>
        <begin position="259"/>
        <end position="292"/>
    </location>
</feature>
<evidence type="ECO:0000313" key="4">
    <source>
        <dbReference type="Proteomes" id="UP000193685"/>
    </source>
</evidence>